<evidence type="ECO:0000313" key="3">
    <source>
        <dbReference type="EMBL" id="MFD2143635.1"/>
    </source>
</evidence>
<dbReference type="Pfam" id="PF12680">
    <property type="entry name" value="SnoaL_2"/>
    <property type="match status" value="1"/>
</dbReference>
<feature type="domain" description="SnoaL-like" evidence="2">
    <location>
        <begin position="69"/>
        <end position="161"/>
    </location>
</feature>
<dbReference type="Gene3D" id="3.10.450.50">
    <property type="match status" value="1"/>
</dbReference>
<organism evidence="3 4">
    <name type="scientific">Ancylobacter oerskovii</name>
    <dbReference type="NCBI Taxonomy" id="459519"/>
    <lineage>
        <taxon>Bacteria</taxon>
        <taxon>Pseudomonadati</taxon>
        <taxon>Pseudomonadota</taxon>
        <taxon>Alphaproteobacteria</taxon>
        <taxon>Hyphomicrobiales</taxon>
        <taxon>Xanthobacteraceae</taxon>
        <taxon>Ancylobacter</taxon>
    </lineage>
</organism>
<keyword evidence="1" id="KW-0732">Signal</keyword>
<evidence type="ECO:0000313" key="4">
    <source>
        <dbReference type="Proteomes" id="UP001597299"/>
    </source>
</evidence>
<protein>
    <submittedName>
        <fullName evidence="3">Nuclear transport factor 2 family protein</fullName>
    </submittedName>
</protein>
<reference evidence="4" key="1">
    <citation type="journal article" date="2019" name="Int. J. Syst. Evol. Microbiol.">
        <title>The Global Catalogue of Microorganisms (GCM) 10K type strain sequencing project: providing services to taxonomists for standard genome sequencing and annotation.</title>
        <authorList>
            <consortium name="The Broad Institute Genomics Platform"/>
            <consortium name="The Broad Institute Genome Sequencing Center for Infectious Disease"/>
            <person name="Wu L."/>
            <person name="Ma J."/>
        </authorList>
    </citation>
    <scope>NUCLEOTIDE SEQUENCE [LARGE SCALE GENOMIC DNA]</scope>
    <source>
        <strain evidence="4">CCM 7435</strain>
    </source>
</reference>
<feature type="chain" id="PRO_5045536918" evidence="1">
    <location>
        <begin position="33"/>
        <end position="183"/>
    </location>
</feature>
<dbReference type="PANTHER" id="PTHR41252:SF1">
    <property type="entry name" value="BLR2505 PROTEIN"/>
    <property type="match status" value="1"/>
</dbReference>
<dbReference type="RefSeq" id="WP_213351083.1">
    <property type="nucleotide sequence ID" value="NZ_JAHBGB010000003.1"/>
</dbReference>
<dbReference type="SUPFAM" id="SSF54427">
    <property type="entry name" value="NTF2-like"/>
    <property type="match status" value="1"/>
</dbReference>
<comment type="caution">
    <text evidence="3">The sequence shown here is derived from an EMBL/GenBank/DDBJ whole genome shotgun (WGS) entry which is preliminary data.</text>
</comment>
<evidence type="ECO:0000259" key="2">
    <source>
        <dbReference type="Pfam" id="PF12680"/>
    </source>
</evidence>
<keyword evidence="4" id="KW-1185">Reference proteome</keyword>
<dbReference type="EMBL" id="JBHUHD010000004">
    <property type="protein sequence ID" value="MFD2143635.1"/>
    <property type="molecule type" value="Genomic_DNA"/>
</dbReference>
<dbReference type="InterPro" id="IPR032710">
    <property type="entry name" value="NTF2-like_dom_sf"/>
</dbReference>
<accession>A0ABW4Z566</accession>
<dbReference type="Proteomes" id="UP001597299">
    <property type="component" value="Unassembled WGS sequence"/>
</dbReference>
<evidence type="ECO:0000256" key="1">
    <source>
        <dbReference type="SAM" id="SignalP"/>
    </source>
</evidence>
<name>A0ABW4Z566_9HYPH</name>
<proteinExistence type="predicted"/>
<gene>
    <name evidence="3" type="ORF">ACFSNC_24905</name>
</gene>
<dbReference type="PANTHER" id="PTHR41252">
    <property type="entry name" value="BLR2505 PROTEIN"/>
    <property type="match status" value="1"/>
</dbReference>
<sequence length="183" mass="20107">MTLFSLSSRLVGAGYRLLIASAFLAVIAPAHSEITASDPAAETHDTAVERRNKAIVHDAFEKWRGGTYVFGALLAPDVVWTIHGSGPVAGTYRSQEDFVERASRPLTSRLDTPIVPEVRGIYAVGDTVLIRFDGSATTTSGAPYRNRFIWMLRMKDGLVVEAEAFLDLVAYQRVVENNEPRPQ</sequence>
<feature type="signal peptide" evidence="1">
    <location>
        <begin position="1"/>
        <end position="32"/>
    </location>
</feature>
<dbReference type="InterPro" id="IPR037401">
    <property type="entry name" value="SnoaL-like"/>
</dbReference>